<proteinExistence type="predicted"/>
<dbReference type="AlphaFoldDB" id="A0A8T1BEH5"/>
<dbReference type="Proteomes" id="UP000697107">
    <property type="component" value="Unassembled WGS sequence"/>
</dbReference>
<organism evidence="3 6">
    <name type="scientific">Phytophthora cactorum</name>
    <dbReference type="NCBI Taxonomy" id="29920"/>
    <lineage>
        <taxon>Eukaryota</taxon>
        <taxon>Sar</taxon>
        <taxon>Stramenopiles</taxon>
        <taxon>Oomycota</taxon>
        <taxon>Peronosporomycetes</taxon>
        <taxon>Peronosporales</taxon>
        <taxon>Peronosporaceae</taxon>
        <taxon>Phytophthora</taxon>
    </lineage>
</organism>
<evidence type="ECO:0000313" key="3">
    <source>
        <dbReference type="EMBL" id="KAG2898523.1"/>
    </source>
</evidence>
<gene>
    <name evidence="2" type="ORF">PC113_g14938</name>
    <name evidence="3" type="ORF">PC115_g16817</name>
    <name evidence="4" type="ORF">PC117_g18480</name>
    <name evidence="5" type="ORF">PC118_g14750</name>
</gene>
<dbReference type="Proteomes" id="UP000774804">
    <property type="component" value="Unassembled WGS sequence"/>
</dbReference>
<evidence type="ECO:0000313" key="4">
    <source>
        <dbReference type="EMBL" id="KAG2913878.1"/>
    </source>
</evidence>
<dbReference type="EMBL" id="RCML01000549">
    <property type="protein sequence ID" value="KAG2974075.1"/>
    <property type="molecule type" value="Genomic_DNA"/>
</dbReference>
<reference evidence="3" key="1">
    <citation type="submission" date="2018-10" db="EMBL/GenBank/DDBJ databases">
        <title>Effector identification in a new, highly contiguous assembly of the strawberry crown rot pathogen Phytophthora cactorum.</title>
        <authorList>
            <person name="Armitage A.D."/>
            <person name="Nellist C.F."/>
            <person name="Bates H."/>
            <person name="Vickerstaff R.J."/>
            <person name="Harrison R.J."/>
        </authorList>
    </citation>
    <scope>NUCLEOTIDE SEQUENCE</scope>
    <source>
        <strain evidence="2">15-7</strain>
        <strain evidence="3">4032</strain>
        <strain evidence="4">4040</strain>
        <strain evidence="5">P415</strain>
    </source>
</reference>
<sequence length="69" mass="7530">MGDFVYGSCLTVMLCLSLAAHLPKLLNDFLEGALMGWKEVANLLTVSKGWRWFSKTVATLPSIACGCYS</sequence>
<feature type="chain" id="PRO_5040043920" evidence="1">
    <location>
        <begin position="20"/>
        <end position="69"/>
    </location>
</feature>
<keyword evidence="1" id="KW-0732">Signal</keyword>
<dbReference type="EMBL" id="RCMG01000536">
    <property type="protein sequence ID" value="KAG2852526.1"/>
    <property type="molecule type" value="Genomic_DNA"/>
</dbReference>
<dbReference type="EMBL" id="RCMI01000762">
    <property type="protein sequence ID" value="KAG2898523.1"/>
    <property type="molecule type" value="Genomic_DNA"/>
</dbReference>
<dbReference type="Proteomes" id="UP000735874">
    <property type="component" value="Unassembled WGS sequence"/>
</dbReference>
<dbReference type="Proteomes" id="UP000736787">
    <property type="component" value="Unassembled WGS sequence"/>
</dbReference>
<evidence type="ECO:0000256" key="1">
    <source>
        <dbReference type="SAM" id="SignalP"/>
    </source>
</evidence>
<name>A0A8T1BEH5_9STRA</name>
<protein>
    <submittedName>
        <fullName evidence="3">Uncharacterized protein</fullName>
    </submittedName>
</protein>
<feature type="signal peptide" evidence="1">
    <location>
        <begin position="1"/>
        <end position="19"/>
    </location>
</feature>
<evidence type="ECO:0000313" key="2">
    <source>
        <dbReference type="EMBL" id="KAG2852526.1"/>
    </source>
</evidence>
<dbReference type="EMBL" id="RCMK01000749">
    <property type="protein sequence ID" value="KAG2913878.1"/>
    <property type="molecule type" value="Genomic_DNA"/>
</dbReference>
<evidence type="ECO:0000313" key="5">
    <source>
        <dbReference type="EMBL" id="KAG2974075.1"/>
    </source>
</evidence>
<accession>A0A8T1BEH5</accession>
<comment type="caution">
    <text evidence="3">The sequence shown here is derived from an EMBL/GenBank/DDBJ whole genome shotgun (WGS) entry which is preliminary data.</text>
</comment>
<evidence type="ECO:0000313" key="6">
    <source>
        <dbReference type="Proteomes" id="UP000774804"/>
    </source>
</evidence>
<dbReference type="VEuPathDB" id="FungiDB:PC110_g344"/>